<name>A0AAE8JPL3_9GAMM</name>
<accession>A0AAE8JPL3</accession>
<comment type="caution">
    <text evidence="1">The sequence shown here is derived from an EMBL/GenBank/DDBJ whole genome shotgun (WGS) entry which is preliminary data.</text>
</comment>
<organism evidence="1 2">
    <name type="scientific">Brenneria goodwinii</name>
    <dbReference type="NCBI Taxonomy" id="1109412"/>
    <lineage>
        <taxon>Bacteria</taxon>
        <taxon>Pseudomonadati</taxon>
        <taxon>Pseudomonadota</taxon>
        <taxon>Gammaproteobacteria</taxon>
        <taxon>Enterobacterales</taxon>
        <taxon>Pectobacteriaceae</taxon>
        <taxon>Brenneria</taxon>
    </lineage>
</organism>
<dbReference type="AlphaFoldDB" id="A0AAE8JPL3"/>
<proteinExistence type="predicted"/>
<gene>
    <name evidence="1" type="ORF">BIY26_04095</name>
</gene>
<evidence type="ECO:0000313" key="2">
    <source>
        <dbReference type="Proteomes" id="UP000285972"/>
    </source>
</evidence>
<reference evidence="1 2" key="1">
    <citation type="submission" date="2016-09" db="EMBL/GenBank/DDBJ databases">
        <authorList>
            <person name="Doonan J."/>
            <person name="Pachebat J.A."/>
            <person name="Golyshin P.N."/>
            <person name="Denman S."/>
            <person name="Mcdonald J.E."/>
        </authorList>
    </citation>
    <scope>NUCLEOTIDE SEQUENCE [LARGE SCALE GENOMIC DNA]</scope>
    <source>
        <strain evidence="1 2">FRB141</strain>
    </source>
</reference>
<evidence type="ECO:0000313" key="1">
    <source>
        <dbReference type="EMBL" id="RLM28513.1"/>
    </source>
</evidence>
<dbReference type="KEGG" id="bgj:AWC36_06410"/>
<dbReference type="Proteomes" id="UP000285972">
    <property type="component" value="Unassembled WGS sequence"/>
</dbReference>
<dbReference type="EMBL" id="MJLX01000006">
    <property type="protein sequence ID" value="RLM28513.1"/>
    <property type="molecule type" value="Genomic_DNA"/>
</dbReference>
<protein>
    <submittedName>
        <fullName evidence="1">Uncharacterized protein</fullName>
    </submittedName>
</protein>
<sequence length="66" mass="7746">MGFMPAFIVLMMAVRVIMFAHDNAATEQENGKQANGGDELFHNHFLLFVRLFYWVNMLLSEHEMQR</sequence>